<accession>A0A511CYZ3</accession>
<dbReference type="RefSeq" id="WP_051233124.1">
    <property type="nucleotide sequence ID" value="NZ_AUII01000013.1"/>
</dbReference>
<dbReference type="Proteomes" id="UP000321328">
    <property type="component" value="Unassembled WGS sequence"/>
</dbReference>
<feature type="region of interest" description="Disordered" evidence="1">
    <location>
        <begin position="379"/>
        <end position="420"/>
    </location>
</feature>
<dbReference type="OrthoDB" id="4320040at2"/>
<gene>
    <name evidence="3" type="ORF">PA7_15340</name>
</gene>
<name>A0A511CYZ3_9PSEU</name>
<dbReference type="STRING" id="1123024.GCA_000423625_03028"/>
<dbReference type="GO" id="GO:0004553">
    <property type="term" value="F:hydrolase activity, hydrolyzing O-glycosyl compounds"/>
    <property type="evidence" value="ECO:0007669"/>
    <property type="project" value="InterPro"/>
</dbReference>
<dbReference type="InterPro" id="IPR013320">
    <property type="entry name" value="ConA-like_dom_sf"/>
</dbReference>
<evidence type="ECO:0000313" key="4">
    <source>
        <dbReference type="Proteomes" id="UP000321328"/>
    </source>
</evidence>
<dbReference type="GO" id="GO:0005975">
    <property type="term" value="P:carbohydrate metabolic process"/>
    <property type="evidence" value="ECO:0007669"/>
    <property type="project" value="InterPro"/>
</dbReference>
<keyword evidence="4" id="KW-1185">Reference proteome</keyword>
<dbReference type="EMBL" id="BJVI01000011">
    <property type="protein sequence ID" value="GEL17697.1"/>
    <property type="molecule type" value="Genomic_DNA"/>
</dbReference>
<dbReference type="Pfam" id="PF16466">
    <property type="entry name" value="DUF5047"/>
    <property type="match status" value="1"/>
</dbReference>
<protein>
    <recommendedName>
        <fullName evidence="2">GH16 domain-containing protein</fullName>
    </recommendedName>
</protein>
<evidence type="ECO:0000256" key="1">
    <source>
        <dbReference type="SAM" id="MobiDB-lite"/>
    </source>
</evidence>
<dbReference type="AlphaFoldDB" id="A0A511CYZ3"/>
<comment type="caution">
    <text evidence="3">The sequence shown here is derived from an EMBL/GenBank/DDBJ whole genome shotgun (WGS) entry which is preliminary data.</text>
</comment>
<organism evidence="3 4">
    <name type="scientific">Pseudonocardia asaccharolytica DSM 44247 = NBRC 16224</name>
    <dbReference type="NCBI Taxonomy" id="1123024"/>
    <lineage>
        <taxon>Bacteria</taxon>
        <taxon>Bacillati</taxon>
        <taxon>Actinomycetota</taxon>
        <taxon>Actinomycetes</taxon>
        <taxon>Pseudonocardiales</taxon>
        <taxon>Pseudonocardiaceae</taxon>
        <taxon>Pseudonocardia</taxon>
    </lineage>
</organism>
<dbReference type="CDD" id="cd00413">
    <property type="entry name" value="Glyco_hydrolase_16"/>
    <property type="match status" value="1"/>
</dbReference>
<feature type="compositionally biased region" description="Pro residues" evidence="1">
    <location>
        <begin position="389"/>
        <end position="412"/>
    </location>
</feature>
<sequence>MYEVSARFAEVVTGSHRAVSRVQVLTDTQFGTTPTGGIELPLLGGDVKLGSTSDVKATLSVTVPGDYWELCQPYGNELFVERGIDFGDGTRELVPLGYYRIDEVVQDDAPWGPIRVTCSDRIKQMQQNRVLYPYQVPAGGLSHRVIFHRLVNGDPAVSGQPSQEGYGMYIYHSVPIHWQGYDPDTTIVPAGQVVEDSTYEFLAKLAAGKGCVLIFDEAGELWVTPRDRDPSEQAVYTLRTGRTGTLVRASRSVSREGVYNIVSAYGSDSAHPTGYQLAYNNDRNSPLFWSGKFGAAPRYYASPVLKTAEAVEQAAATVLARYTGLPSNVSVWSVPHPALRPLDVVDAAIGTTLERHVIDNLTVPLVGDAPLEVVTRQLNPVGSIETQPDPTPTPDPDPGDPGNPGNPDPGPGGPEDGTQAAAILGWGPVVDGDEFQYTGAPSSAKWVMYDGPGHAGNGRRTPSAFSVANGILTCYGNAGGDTGGMAFRRDEYGCRIEVRMRTYSIDPGAGGNRYHPVLITWPTSDEWPAGAEYDFFETNCDSGKAEAYLHYPNHQPIVQEYASKPMDIQNWHNYAFEWNPSARTLKSWIDGEYFFEFSGRVAEAPGPMHLTFQLDAFYPNGFNPAKMEAMWVRIYNRPNA</sequence>
<evidence type="ECO:0000313" key="3">
    <source>
        <dbReference type="EMBL" id="GEL17697.1"/>
    </source>
</evidence>
<dbReference type="InterPro" id="IPR032490">
    <property type="entry name" value="DUF5047"/>
</dbReference>
<dbReference type="PROSITE" id="PS51762">
    <property type="entry name" value="GH16_2"/>
    <property type="match status" value="1"/>
</dbReference>
<feature type="domain" description="GH16" evidence="2">
    <location>
        <begin position="401"/>
        <end position="640"/>
    </location>
</feature>
<evidence type="ECO:0000259" key="2">
    <source>
        <dbReference type="PROSITE" id="PS51762"/>
    </source>
</evidence>
<dbReference type="InterPro" id="IPR000757">
    <property type="entry name" value="Beta-glucanase-like"/>
</dbReference>
<reference evidence="3 4" key="1">
    <citation type="submission" date="2019-07" db="EMBL/GenBank/DDBJ databases">
        <title>Whole genome shotgun sequence of Pseudonocardia asaccharolytica NBRC 16224.</title>
        <authorList>
            <person name="Hosoyama A."/>
            <person name="Uohara A."/>
            <person name="Ohji S."/>
            <person name="Ichikawa N."/>
        </authorList>
    </citation>
    <scope>NUCLEOTIDE SEQUENCE [LARGE SCALE GENOMIC DNA]</scope>
    <source>
        <strain evidence="3 4">NBRC 16224</strain>
    </source>
</reference>
<dbReference type="Gene3D" id="2.60.120.200">
    <property type="match status" value="1"/>
</dbReference>
<dbReference type="SUPFAM" id="SSF49899">
    <property type="entry name" value="Concanavalin A-like lectins/glucanases"/>
    <property type="match status" value="1"/>
</dbReference>
<proteinExistence type="predicted"/>